<sequence>MEEVHTHPDTETVTPNSDSSFHIPTITQILRPPPAGDVDDERTMSSIVGEQNLRHPFPHLTPETKPELDTETVHVGRRTKLHVQLARQPV</sequence>
<dbReference type="Proteomes" id="UP000322873">
    <property type="component" value="Unassembled WGS sequence"/>
</dbReference>
<organism evidence="2 3">
    <name type="scientific">Monilinia fructicola</name>
    <name type="common">Brown rot fungus</name>
    <name type="synonym">Ciboria fructicola</name>
    <dbReference type="NCBI Taxonomy" id="38448"/>
    <lineage>
        <taxon>Eukaryota</taxon>
        <taxon>Fungi</taxon>
        <taxon>Dikarya</taxon>
        <taxon>Ascomycota</taxon>
        <taxon>Pezizomycotina</taxon>
        <taxon>Leotiomycetes</taxon>
        <taxon>Helotiales</taxon>
        <taxon>Sclerotiniaceae</taxon>
        <taxon>Monilinia</taxon>
    </lineage>
</organism>
<protein>
    <submittedName>
        <fullName evidence="2">Uncharacterized protein</fullName>
    </submittedName>
</protein>
<evidence type="ECO:0000313" key="3">
    <source>
        <dbReference type="Proteomes" id="UP000322873"/>
    </source>
</evidence>
<name>A0A5M9JNG3_MONFR</name>
<reference evidence="2 3" key="1">
    <citation type="submission" date="2019-06" db="EMBL/GenBank/DDBJ databases">
        <title>Genome Sequence of the Brown Rot Fungal Pathogen Monilinia fructicola.</title>
        <authorList>
            <person name="De Miccolis Angelini R.M."/>
            <person name="Landi L."/>
            <person name="Abate D."/>
            <person name="Pollastro S."/>
            <person name="Romanazzi G."/>
            <person name="Faretra F."/>
        </authorList>
    </citation>
    <scope>NUCLEOTIDE SEQUENCE [LARGE SCALE GENOMIC DNA]</scope>
    <source>
        <strain evidence="2 3">Mfrc123</strain>
    </source>
</reference>
<dbReference type="VEuPathDB" id="FungiDB:MFRU_005g03470"/>
<feature type="compositionally biased region" description="Polar residues" evidence="1">
    <location>
        <begin position="11"/>
        <end position="28"/>
    </location>
</feature>
<proteinExistence type="predicted"/>
<dbReference type="EMBL" id="VICG01000007">
    <property type="protein sequence ID" value="KAA8570247.1"/>
    <property type="molecule type" value="Genomic_DNA"/>
</dbReference>
<evidence type="ECO:0000256" key="1">
    <source>
        <dbReference type="SAM" id="MobiDB-lite"/>
    </source>
</evidence>
<accession>A0A5M9JNG3</accession>
<feature type="region of interest" description="Disordered" evidence="1">
    <location>
        <begin position="1"/>
        <end position="72"/>
    </location>
</feature>
<evidence type="ECO:0000313" key="2">
    <source>
        <dbReference type="EMBL" id="KAA8570247.1"/>
    </source>
</evidence>
<keyword evidence="3" id="KW-1185">Reference proteome</keyword>
<gene>
    <name evidence="2" type="ORF">EYC84_002560</name>
</gene>
<dbReference type="AlphaFoldDB" id="A0A5M9JNG3"/>
<feature type="compositionally biased region" description="Basic and acidic residues" evidence="1">
    <location>
        <begin position="62"/>
        <end position="72"/>
    </location>
</feature>
<comment type="caution">
    <text evidence="2">The sequence shown here is derived from an EMBL/GenBank/DDBJ whole genome shotgun (WGS) entry which is preliminary data.</text>
</comment>
<feature type="compositionally biased region" description="Basic and acidic residues" evidence="1">
    <location>
        <begin position="1"/>
        <end position="10"/>
    </location>
</feature>